<sequence length="594" mass="66509">MATQAPQPSRRTLSTWQYMRLVLSYRQGHFIWNAITWTAFHAIPASFGWFFKLIFDRLSGESQAGLNVWTLIALLVTVYMSRVLVFRVAFDTFSKYYLMIMAYLRRNMLDHLLNAPGSRLMPESSSEAVSRFRDDAEDVTRYAENWIDVWGILLQAVIAIALLYSVDPMIAALVTTPLFLMTLLMRRLSPVIRTYRKRMREATSAVTDFIGESFNAVQAIKVSSKEEPMSQHFEALGETRRQAALKDVLLIELIRSANTGLVNIGMGVVLMLAASKMSSGKFTVGDFALFMQFLPSITGCLTFLGDVMAQHKRVRVSFDRIEHLLQDAEPEQIVNRVPLEFLGEIPEYVAAPSEYTGLEALEVRNLSYGYPESSSGIRDISFTVQRKDFVVITGRIGAGKTTLIRTLQGLLPRDSGTILWNGEPVQDPATFFTPPHSAYTAQVPRLFSETLQENILLGDRRNAALDHALDLAVMGPDVSTLESGLNTMVGTRGVKLSGGQVQRASAARMFTREADLLIFDDLSSALDVQTEKQLWEGLFQSREVTCLVVSHRRVALQRATHIIVLKDGAIEAQGSLEELLQTSSEMQKLWDENA</sequence>
<proteinExistence type="predicted"/>
<reference evidence="11" key="1">
    <citation type="journal article" date="2019" name="Int. J. Syst. Evol. Microbiol.">
        <title>The Global Catalogue of Microorganisms (GCM) 10K type strain sequencing project: providing services to taxonomists for standard genome sequencing and annotation.</title>
        <authorList>
            <consortium name="The Broad Institute Genomics Platform"/>
            <consortium name="The Broad Institute Genome Sequencing Center for Infectious Disease"/>
            <person name="Wu L."/>
            <person name="Ma J."/>
        </authorList>
    </citation>
    <scope>NUCLEOTIDE SEQUENCE [LARGE SCALE GENOMIC DNA]</scope>
    <source>
        <strain evidence="11">JCM 14370</strain>
    </source>
</reference>
<evidence type="ECO:0000256" key="5">
    <source>
        <dbReference type="ARBA" id="ARBA00022989"/>
    </source>
</evidence>
<dbReference type="Pfam" id="PF00664">
    <property type="entry name" value="ABC_membrane"/>
    <property type="match status" value="1"/>
</dbReference>
<evidence type="ECO:0000256" key="1">
    <source>
        <dbReference type="ARBA" id="ARBA00004651"/>
    </source>
</evidence>
<keyword evidence="5 7" id="KW-1133">Transmembrane helix</keyword>
<feature type="transmembrane region" description="Helical" evidence="7">
    <location>
        <begin position="287"/>
        <end position="305"/>
    </location>
</feature>
<keyword evidence="4 10" id="KW-0067">ATP-binding</keyword>
<dbReference type="SMART" id="SM00382">
    <property type="entry name" value="AAA"/>
    <property type="match status" value="1"/>
</dbReference>
<dbReference type="PROSITE" id="PS50893">
    <property type="entry name" value="ABC_TRANSPORTER_2"/>
    <property type="match status" value="1"/>
</dbReference>
<dbReference type="Gene3D" id="3.40.50.300">
    <property type="entry name" value="P-loop containing nucleotide triphosphate hydrolases"/>
    <property type="match status" value="1"/>
</dbReference>
<evidence type="ECO:0000256" key="2">
    <source>
        <dbReference type="ARBA" id="ARBA00022692"/>
    </source>
</evidence>
<dbReference type="CDD" id="cd07346">
    <property type="entry name" value="ABC_6TM_exporters"/>
    <property type="match status" value="1"/>
</dbReference>
<dbReference type="SUPFAM" id="SSF52540">
    <property type="entry name" value="P-loop containing nucleoside triphosphate hydrolases"/>
    <property type="match status" value="1"/>
</dbReference>
<dbReference type="SUPFAM" id="SSF90123">
    <property type="entry name" value="ABC transporter transmembrane region"/>
    <property type="match status" value="1"/>
</dbReference>
<keyword evidence="11" id="KW-1185">Reference proteome</keyword>
<dbReference type="InterPro" id="IPR003439">
    <property type="entry name" value="ABC_transporter-like_ATP-bd"/>
</dbReference>
<dbReference type="PROSITE" id="PS50929">
    <property type="entry name" value="ABC_TM1F"/>
    <property type="match status" value="1"/>
</dbReference>
<name>A0ABQ2DA06_9DEIO</name>
<feature type="domain" description="ABC transmembrane type-1" evidence="9">
    <location>
        <begin position="42"/>
        <end position="313"/>
    </location>
</feature>
<dbReference type="Proteomes" id="UP000632222">
    <property type="component" value="Unassembled WGS sequence"/>
</dbReference>
<evidence type="ECO:0000256" key="7">
    <source>
        <dbReference type="SAM" id="Phobius"/>
    </source>
</evidence>
<comment type="subcellular location">
    <subcellularLocation>
        <location evidence="1">Cell membrane</location>
        <topology evidence="1">Multi-pass membrane protein</topology>
    </subcellularLocation>
</comment>
<feature type="transmembrane region" description="Helical" evidence="7">
    <location>
        <begin position="249"/>
        <end position="275"/>
    </location>
</feature>
<dbReference type="InterPro" id="IPR039421">
    <property type="entry name" value="Type_1_exporter"/>
</dbReference>
<dbReference type="InterPro" id="IPR003593">
    <property type="entry name" value="AAA+_ATPase"/>
</dbReference>
<evidence type="ECO:0000256" key="4">
    <source>
        <dbReference type="ARBA" id="ARBA00022840"/>
    </source>
</evidence>
<evidence type="ECO:0000256" key="3">
    <source>
        <dbReference type="ARBA" id="ARBA00022741"/>
    </source>
</evidence>
<dbReference type="RefSeq" id="WP_189005912.1">
    <property type="nucleotide sequence ID" value="NZ_BMOD01000021.1"/>
</dbReference>
<evidence type="ECO:0000259" key="8">
    <source>
        <dbReference type="PROSITE" id="PS50893"/>
    </source>
</evidence>
<evidence type="ECO:0000259" key="9">
    <source>
        <dbReference type="PROSITE" id="PS50929"/>
    </source>
</evidence>
<keyword evidence="3" id="KW-0547">Nucleotide-binding</keyword>
<keyword evidence="2 7" id="KW-0812">Transmembrane</keyword>
<feature type="domain" description="ABC transporter" evidence="8">
    <location>
        <begin position="361"/>
        <end position="592"/>
    </location>
</feature>
<dbReference type="InterPro" id="IPR011527">
    <property type="entry name" value="ABC1_TM_dom"/>
</dbReference>
<evidence type="ECO:0000313" key="10">
    <source>
        <dbReference type="EMBL" id="GGJ50410.1"/>
    </source>
</evidence>
<protein>
    <submittedName>
        <fullName evidence="10">ABC transporter ATP-binding protein</fullName>
    </submittedName>
</protein>
<evidence type="ECO:0000256" key="6">
    <source>
        <dbReference type="ARBA" id="ARBA00023136"/>
    </source>
</evidence>
<dbReference type="PANTHER" id="PTHR24221:SF423">
    <property type="entry name" value="ABC TRANSPORTER"/>
    <property type="match status" value="1"/>
</dbReference>
<organism evidence="10 11">
    <name type="scientific">Deinococcus roseus</name>
    <dbReference type="NCBI Taxonomy" id="392414"/>
    <lineage>
        <taxon>Bacteria</taxon>
        <taxon>Thermotogati</taxon>
        <taxon>Deinococcota</taxon>
        <taxon>Deinococci</taxon>
        <taxon>Deinococcales</taxon>
        <taxon>Deinococcaceae</taxon>
        <taxon>Deinococcus</taxon>
    </lineage>
</organism>
<keyword evidence="6 7" id="KW-0472">Membrane</keyword>
<accession>A0ABQ2DA06</accession>
<gene>
    <name evidence="10" type="ORF">GCM10008938_40410</name>
</gene>
<dbReference type="InterPro" id="IPR027417">
    <property type="entry name" value="P-loop_NTPase"/>
</dbReference>
<feature type="transmembrane region" description="Helical" evidence="7">
    <location>
        <begin position="146"/>
        <end position="164"/>
    </location>
</feature>
<evidence type="ECO:0000313" key="11">
    <source>
        <dbReference type="Proteomes" id="UP000632222"/>
    </source>
</evidence>
<dbReference type="InterPro" id="IPR036640">
    <property type="entry name" value="ABC1_TM_sf"/>
</dbReference>
<feature type="transmembrane region" description="Helical" evidence="7">
    <location>
        <begin position="71"/>
        <end position="90"/>
    </location>
</feature>
<dbReference type="PANTHER" id="PTHR24221">
    <property type="entry name" value="ATP-BINDING CASSETTE SUB-FAMILY B"/>
    <property type="match status" value="1"/>
</dbReference>
<dbReference type="Pfam" id="PF00005">
    <property type="entry name" value="ABC_tran"/>
    <property type="match status" value="1"/>
</dbReference>
<dbReference type="GO" id="GO:0005524">
    <property type="term" value="F:ATP binding"/>
    <property type="evidence" value="ECO:0007669"/>
    <property type="project" value="UniProtKB-KW"/>
</dbReference>
<dbReference type="EMBL" id="BMOD01000021">
    <property type="protein sequence ID" value="GGJ50410.1"/>
    <property type="molecule type" value="Genomic_DNA"/>
</dbReference>
<comment type="caution">
    <text evidence="10">The sequence shown here is derived from an EMBL/GenBank/DDBJ whole genome shotgun (WGS) entry which is preliminary data.</text>
</comment>
<dbReference type="Gene3D" id="1.20.1560.10">
    <property type="entry name" value="ABC transporter type 1, transmembrane domain"/>
    <property type="match status" value="1"/>
</dbReference>
<feature type="transmembrane region" description="Helical" evidence="7">
    <location>
        <begin position="30"/>
        <end position="51"/>
    </location>
</feature>
<feature type="transmembrane region" description="Helical" evidence="7">
    <location>
        <begin position="170"/>
        <end position="189"/>
    </location>
</feature>